<protein>
    <recommendedName>
        <fullName evidence="3">Association with the SNF1 complex (ASC) domain-containing protein</fullName>
    </recommendedName>
</protein>
<dbReference type="Proteomes" id="UP000318571">
    <property type="component" value="Chromosome 8"/>
</dbReference>
<evidence type="ECO:0000313" key="4">
    <source>
        <dbReference type="EMBL" id="TRY60940.1"/>
    </source>
</evidence>
<evidence type="ECO:0000259" key="3">
    <source>
        <dbReference type="SMART" id="SM01010"/>
    </source>
</evidence>
<feature type="compositionally biased region" description="Gly residues" evidence="2">
    <location>
        <begin position="15"/>
        <end position="39"/>
    </location>
</feature>
<feature type="compositionally biased region" description="Polar residues" evidence="2">
    <location>
        <begin position="67"/>
        <end position="97"/>
    </location>
</feature>
<dbReference type="InterPro" id="IPR050827">
    <property type="entry name" value="CRP1_MDG1_kinase"/>
</dbReference>
<comment type="similarity">
    <text evidence="1">Belongs to the 5'-AMP-activated protein kinase beta subunit family.</text>
</comment>
<evidence type="ECO:0000256" key="1">
    <source>
        <dbReference type="ARBA" id="ARBA00010926"/>
    </source>
</evidence>
<dbReference type="GO" id="GO:0031588">
    <property type="term" value="C:nucleotide-activated protein kinase complex"/>
    <property type="evidence" value="ECO:0007669"/>
    <property type="project" value="TreeGrafter"/>
</dbReference>
<evidence type="ECO:0000256" key="2">
    <source>
        <dbReference type="SAM" id="MobiDB-lite"/>
    </source>
</evidence>
<dbReference type="GO" id="GO:0005737">
    <property type="term" value="C:cytoplasm"/>
    <property type="evidence" value="ECO:0007669"/>
    <property type="project" value="TreeGrafter"/>
</dbReference>
<dbReference type="GO" id="GO:0019901">
    <property type="term" value="F:protein kinase binding"/>
    <property type="evidence" value="ECO:0007669"/>
    <property type="project" value="TreeGrafter"/>
</dbReference>
<dbReference type="SUPFAM" id="SSF160219">
    <property type="entry name" value="AMPKBI-like"/>
    <property type="match status" value="1"/>
</dbReference>
<feature type="domain" description="Association with the SNF1 complex (ASC)" evidence="3">
    <location>
        <begin position="191"/>
        <end position="285"/>
    </location>
</feature>
<comment type="caution">
    <text evidence="4">The sequence shown here is derived from an EMBL/GenBank/DDBJ whole genome shotgun (WGS) entry which is preliminary data.</text>
</comment>
<dbReference type="AlphaFoldDB" id="A0A553N681"/>
<dbReference type="Pfam" id="PF04739">
    <property type="entry name" value="AMPKBI"/>
    <property type="match status" value="1"/>
</dbReference>
<evidence type="ECO:0000313" key="5">
    <source>
        <dbReference type="Proteomes" id="UP000318571"/>
    </source>
</evidence>
<dbReference type="STRING" id="6832.A0A553N681"/>
<feature type="region of interest" description="Disordered" evidence="2">
    <location>
        <begin position="1"/>
        <end position="140"/>
    </location>
</feature>
<proteinExistence type="inferred from homology"/>
<dbReference type="SMART" id="SM01010">
    <property type="entry name" value="AMPKBI"/>
    <property type="match status" value="1"/>
</dbReference>
<dbReference type="PANTHER" id="PTHR10343:SF84">
    <property type="entry name" value="5'-AMP-ACTIVATED PROTEIN KINASE SUBUNIT BETA-1"/>
    <property type="match status" value="1"/>
</dbReference>
<dbReference type="GO" id="GO:0007165">
    <property type="term" value="P:signal transduction"/>
    <property type="evidence" value="ECO:0007669"/>
    <property type="project" value="TreeGrafter"/>
</dbReference>
<name>A0A553N681_TIGCA</name>
<sequence>MGNNSSSGNRHIAPGGIGSGGGGCSSGGAGTGGGGGGKKNIGVFRGNDFKSFDSIGEEAKEEETEPLSMNRTKQDASQSLWSQSPHQQLSTTVSKEGQNGIPEHTNGSSTSGSQPRPMRQGGGTRKGSIESPTASKTAPIPLMLEAMSLEGPPIKTKEIRKRALTLGSKEAALKVFEALDMDCRDVNAKKQSTESEEFGQVVPNFSHEVMMSGRRSNPPILPPQLLQVMLNKDTPLSCEPTLLPLPNHVMLNHMYALSIRDKVMVMSTTQRFRKKYVTTVLYRPVN</sequence>
<dbReference type="PANTHER" id="PTHR10343">
    <property type="entry name" value="5'-AMP-ACTIVATED PROTEIN KINASE , BETA SUBUNIT"/>
    <property type="match status" value="1"/>
</dbReference>
<feature type="compositionally biased region" description="Acidic residues" evidence="2">
    <location>
        <begin position="55"/>
        <end position="65"/>
    </location>
</feature>
<dbReference type="InterPro" id="IPR006828">
    <property type="entry name" value="ASC_dom"/>
</dbReference>
<organism evidence="4 5">
    <name type="scientific">Tigriopus californicus</name>
    <name type="common">Marine copepod</name>
    <dbReference type="NCBI Taxonomy" id="6832"/>
    <lineage>
        <taxon>Eukaryota</taxon>
        <taxon>Metazoa</taxon>
        <taxon>Ecdysozoa</taxon>
        <taxon>Arthropoda</taxon>
        <taxon>Crustacea</taxon>
        <taxon>Multicrustacea</taxon>
        <taxon>Hexanauplia</taxon>
        <taxon>Copepoda</taxon>
        <taxon>Harpacticoida</taxon>
        <taxon>Harpacticidae</taxon>
        <taxon>Tigriopus</taxon>
    </lineage>
</organism>
<keyword evidence="5" id="KW-1185">Reference proteome</keyword>
<gene>
    <name evidence="4" type="ORF">TCAL_13302</name>
</gene>
<reference evidence="4 5" key="1">
    <citation type="journal article" date="2018" name="Nat. Ecol. Evol.">
        <title>Genomic signatures of mitonuclear coevolution across populations of Tigriopus californicus.</title>
        <authorList>
            <person name="Barreto F.S."/>
            <person name="Watson E.T."/>
            <person name="Lima T.G."/>
            <person name="Willett C.S."/>
            <person name="Edmands S."/>
            <person name="Li W."/>
            <person name="Burton R.S."/>
        </authorList>
    </citation>
    <scope>NUCLEOTIDE SEQUENCE [LARGE SCALE GENOMIC DNA]</scope>
    <source>
        <strain evidence="4 5">San Diego</strain>
    </source>
</reference>
<feature type="compositionally biased region" description="Polar residues" evidence="2">
    <location>
        <begin position="105"/>
        <end position="114"/>
    </location>
</feature>
<dbReference type="GO" id="GO:0005634">
    <property type="term" value="C:nucleus"/>
    <property type="evidence" value="ECO:0007669"/>
    <property type="project" value="TreeGrafter"/>
</dbReference>
<accession>A0A553N681</accession>
<dbReference type="InterPro" id="IPR037256">
    <property type="entry name" value="ASC_dom_sf"/>
</dbReference>
<dbReference type="Gene3D" id="6.20.250.60">
    <property type="match status" value="1"/>
</dbReference>
<dbReference type="EMBL" id="VCGU01000459">
    <property type="protein sequence ID" value="TRY60940.1"/>
    <property type="molecule type" value="Genomic_DNA"/>
</dbReference>